<evidence type="ECO:0000313" key="4">
    <source>
        <dbReference type="Proteomes" id="UP001174909"/>
    </source>
</evidence>
<evidence type="ECO:0000313" key="3">
    <source>
        <dbReference type="EMBL" id="CAI8024266.1"/>
    </source>
</evidence>
<feature type="compositionally biased region" description="Polar residues" evidence="1">
    <location>
        <begin position="120"/>
        <end position="149"/>
    </location>
</feature>
<dbReference type="Proteomes" id="UP001174909">
    <property type="component" value="Unassembled WGS sequence"/>
</dbReference>
<dbReference type="AlphaFoldDB" id="A0AA35WPC7"/>
<dbReference type="EMBL" id="CASHTH010002069">
    <property type="protein sequence ID" value="CAI8024266.1"/>
    <property type="molecule type" value="Genomic_DNA"/>
</dbReference>
<feature type="signal peptide" evidence="2">
    <location>
        <begin position="1"/>
        <end position="23"/>
    </location>
</feature>
<keyword evidence="4" id="KW-1185">Reference proteome</keyword>
<name>A0AA35WPC7_GEOBA</name>
<evidence type="ECO:0000256" key="1">
    <source>
        <dbReference type="SAM" id="MobiDB-lite"/>
    </source>
</evidence>
<comment type="caution">
    <text evidence="3">The sequence shown here is derived from an EMBL/GenBank/DDBJ whole genome shotgun (WGS) entry which is preliminary data.</text>
</comment>
<organism evidence="3 4">
    <name type="scientific">Geodia barretti</name>
    <name type="common">Barrett's horny sponge</name>
    <dbReference type="NCBI Taxonomy" id="519541"/>
    <lineage>
        <taxon>Eukaryota</taxon>
        <taxon>Metazoa</taxon>
        <taxon>Porifera</taxon>
        <taxon>Demospongiae</taxon>
        <taxon>Heteroscleromorpha</taxon>
        <taxon>Tetractinellida</taxon>
        <taxon>Astrophorina</taxon>
        <taxon>Geodiidae</taxon>
        <taxon>Geodia</taxon>
    </lineage>
</organism>
<feature type="compositionally biased region" description="Low complexity" evidence="1">
    <location>
        <begin position="150"/>
        <end position="159"/>
    </location>
</feature>
<protein>
    <submittedName>
        <fullName evidence="3">Uncharacterized protein</fullName>
    </submittedName>
</protein>
<keyword evidence="2" id="KW-0732">Signal</keyword>
<gene>
    <name evidence="3" type="ORF">GBAR_LOCUS14111</name>
</gene>
<reference evidence="3" key="1">
    <citation type="submission" date="2023-03" db="EMBL/GenBank/DDBJ databases">
        <authorList>
            <person name="Steffen K."/>
            <person name="Cardenas P."/>
        </authorList>
    </citation>
    <scope>NUCLEOTIDE SEQUENCE</scope>
</reference>
<sequence>MCSMKKLLIVFFLSLYCLYSSQTEENCVLEICDVDNGYEAGEQIILYLEHNCSQHDPECTWDNRSNTVAIFTQSQNASHDTVESTLNIRKEDAEKGVHSLSCSLVNGKTASALITVTKSATPSPTALPTSFSPTKSVQLQTTPESTPSLTVEAPTPTETETPDNSAKPPGSCCAVDVLLLLLLCTMLQIVV</sequence>
<feature type="region of interest" description="Disordered" evidence="1">
    <location>
        <begin position="120"/>
        <end position="169"/>
    </location>
</feature>
<proteinExistence type="predicted"/>
<evidence type="ECO:0000256" key="2">
    <source>
        <dbReference type="SAM" id="SignalP"/>
    </source>
</evidence>
<feature type="chain" id="PRO_5041256797" evidence="2">
    <location>
        <begin position="24"/>
        <end position="191"/>
    </location>
</feature>
<accession>A0AA35WPC7</accession>